<dbReference type="EMBL" id="JASCZI010034780">
    <property type="protein sequence ID" value="MED6129383.1"/>
    <property type="molecule type" value="Genomic_DNA"/>
</dbReference>
<sequence length="91" mass="10246">SPESTLALLSWLRPHTNTVVIGIFYHRVLQMAPFRCSNDSYCCRRTLSTVDSSPSSASDPRHKISTCLLRFGWFALIVHQFGDDRQCSNAA</sequence>
<comment type="caution">
    <text evidence="1">The sequence shown here is derived from an EMBL/GenBank/DDBJ whole genome shotgun (WGS) entry which is preliminary data.</text>
</comment>
<evidence type="ECO:0000313" key="2">
    <source>
        <dbReference type="Proteomes" id="UP001341840"/>
    </source>
</evidence>
<evidence type="ECO:0000313" key="1">
    <source>
        <dbReference type="EMBL" id="MED6129383.1"/>
    </source>
</evidence>
<keyword evidence="2" id="KW-1185">Reference proteome</keyword>
<reference evidence="1 2" key="1">
    <citation type="journal article" date="2023" name="Plants (Basel)">
        <title>Bridging the Gap: Combining Genomics and Transcriptomics Approaches to Understand Stylosanthes scabra, an Orphan Legume from the Brazilian Caatinga.</title>
        <authorList>
            <person name="Ferreira-Neto J.R.C."/>
            <person name="da Silva M.D."/>
            <person name="Binneck E."/>
            <person name="de Melo N.F."/>
            <person name="da Silva R.H."/>
            <person name="de Melo A.L.T.M."/>
            <person name="Pandolfi V."/>
            <person name="Bustamante F.O."/>
            <person name="Brasileiro-Vidal A.C."/>
            <person name="Benko-Iseppon A.M."/>
        </authorList>
    </citation>
    <scope>NUCLEOTIDE SEQUENCE [LARGE SCALE GENOMIC DNA]</scope>
    <source>
        <tissue evidence="1">Leaves</tissue>
    </source>
</reference>
<feature type="non-terminal residue" evidence="1">
    <location>
        <position position="1"/>
    </location>
</feature>
<gene>
    <name evidence="1" type="ORF">PIB30_107433</name>
</gene>
<protein>
    <submittedName>
        <fullName evidence="1">Uncharacterized protein</fullName>
    </submittedName>
</protein>
<accession>A0ABU6S0Q6</accession>
<dbReference type="Proteomes" id="UP001341840">
    <property type="component" value="Unassembled WGS sequence"/>
</dbReference>
<name>A0ABU6S0Q6_9FABA</name>
<organism evidence="1 2">
    <name type="scientific">Stylosanthes scabra</name>
    <dbReference type="NCBI Taxonomy" id="79078"/>
    <lineage>
        <taxon>Eukaryota</taxon>
        <taxon>Viridiplantae</taxon>
        <taxon>Streptophyta</taxon>
        <taxon>Embryophyta</taxon>
        <taxon>Tracheophyta</taxon>
        <taxon>Spermatophyta</taxon>
        <taxon>Magnoliopsida</taxon>
        <taxon>eudicotyledons</taxon>
        <taxon>Gunneridae</taxon>
        <taxon>Pentapetalae</taxon>
        <taxon>rosids</taxon>
        <taxon>fabids</taxon>
        <taxon>Fabales</taxon>
        <taxon>Fabaceae</taxon>
        <taxon>Papilionoideae</taxon>
        <taxon>50 kb inversion clade</taxon>
        <taxon>dalbergioids sensu lato</taxon>
        <taxon>Dalbergieae</taxon>
        <taxon>Pterocarpus clade</taxon>
        <taxon>Stylosanthes</taxon>
    </lineage>
</organism>
<proteinExistence type="predicted"/>